<evidence type="ECO:0000313" key="2">
    <source>
        <dbReference type="Proteomes" id="UP000054558"/>
    </source>
</evidence>
<dbReference type="PROSITE" id="PS50096">
    <property type="entry name" value="IQ"/>
    <property type="match status" value="1"/>
</dbReference>
<accession>A0A1Y1HZF5</accession>
<name>A0A1Y1HZF5_KLENI</name>
<organism evidence="1 2">
    <name type="scientific">Klebsormidium nitens</name>
    <name type="common">Green alga</name>
    <name type="synonym">Ulothrix nitens</name>
    <dbReference type="NCBI Taxonomy" id="105231"/>
    <lineage>
        <taxon>Eukaryota</taxon>
        <taxon>Viridiplantae</taxon>
        <taxon>Streptophyta</taxon>
        <taxon>Klebsormidiophyceae</taxon>
        <taxon>Klebsormidiales</taxon>
        <taxon>Klebsormidiaceae</taxon>
        <taxon>Klebsormidium</taxon>
    </lineage>
</organism>
<dbReference type="Proteomes" id="UP000054558">
    <property type="component" value="Unassembled WGS sequence"/>
</dbReference>
<proteinExistence type="predicted"/>
<reference evidence="1 2" key="1">
    <citation type="journal article" date="2014" name="Nat. Commun.">
        <title>Klebsormidium flaccidum genome reveals primary factors for plant terrestrial adaptation.</title>
        <authorList>
            <person name="Hori K."/>
            <person name="Maruyama F."/>
            <person name="Fujisawa T."/>
            <person name="Togashi T."/>
            <person name="Yamamoto N."/>
            <person name="Seo M."/>
            <person name="Sato S."/>
            <person name="Yamada T."/>
            <person name="Mori H."/>
            <person name="Tajima N."/>
            <person name="Moriyama T."/>
            <person name="Ikeuchi M."/>
            <person name="Watanabe M."/>
            <person name="Wada H."/>
            <person name="Kobayashi K."/>
            <person name="Saito M."/>
            <person name="Masuda T."/>
            <person name="Sasaki-Sekimoto Y."/>
            <person name="Mashiguchi K."/>
            <person name="Awai K."/>
            <person name="Shimojima M."/>
            <person name="Masuda S."/>
            <person name="Iwai M."/>
            <person name="Nobusawa T."/>
            <person name="Narise T."/>
            <person name="Kondo S."/>
            <person name="Saito H."/>
            <person name="Sato R."/>
            <person name="Murakawa M."/>
            <person name="Ihara Y."/>
            <person name="Oshima-Yamada Y."/>
            <person name="Ohtaka K."/>
            <person name="Satoh M."/>
            <person name="Sonobe K."/>
            <person name="Ishii M."/>
            <person name="Ohtani R."/>
            <person name="Kanamori-Sato M."/>
            <person name="Honoki R."/>
            <person name="Miyazaki D."/>
            <person name="Mochizuki H."/>
            <person name="Umetsu J."/>
            <person name="Higashi K."/>
            <person name="Shibata D."/>
            <person name="Kamiya Y."/>
            <person name="Sato N."/>
            <person name="Nakamura Y."/>
            <person name="Tabata S."/>
            <person name="Ida S."/>
            <person name="Kurokawa K."/>
            <person name="Ohta H."/>
        </authorList>
    </citation>
    <scope>NUCLEOTIDE SEQUENCE [LARGE SCALE GENOMIC DNA]</scope>
    <source>
        <strain evidence="1 2">NIES-2285</strain>
    </source>
</reference>
<gene>
    <name evidence="1" type="ORF">KFL_001160025</name>
</gene>
<dbReference type="EMBL" id="DF237065">
    <property type="protein sequence ID" value="GAQ82569.1"/>
    <property type="molecule type" value="Genomic_DNA"/>
</dbReference>
<evidence type="ECO:0000313" key="1">
    <source>
        <dbReference type="EMBL" id="GAQ82569.1"/>
    </source>
</evidence>
<keyword evidence="2" id="KW-1185">Reference proteome</keyword>
<dbReference type="AlphaFoldDB" id="A0A1Y1HZF5"/>
<dbReference type="Gene3D" id="1.20.5.190">
    <property type="match status" value="1"/>
</dbReference>
<protein>
    <submittedName>
        <fullName evidence="1">Uncharacterized protein</fullName>
    </submittedName>
</protein>
<sequence>MARLLVEKLEFDAPEIREISNPGSRERRASNAETRVPNRRVYVAAGQVAVAQQILQEACNEVGETSKECTFESTRLKLYRLPADWIDLNGDALSGFSESSAAPGLVLRTSPIGQAKAFLRFAPQVQTAHSVDIRLLRRRGCCLLPYERAELRRLAGRERKERDASLVRITLPSQAALAAFSDLITLFNHEDRTVEKAALLPSGVRIPCAERYCECPLTAFCEETVRTVAAACSIQAAWRAVRGRARLPVSLHRQVLERRAAVCVQRYWRAFLLRARCALLRQLREVAAQAAHETLAMSLAEHARMLRWMFVVFF</sequence>